<dbReference type="PANTHER" id="PTHR10272">
    <property type="entry name" value="PLATELET-ACTIVATING FACTOR ACETYLHYDROLASE"/>
    <property type="match status" value="1"/>
</dbReference>
<dbReference type="Proteomes" id="UP001157914">
    <property type="component" value="Unassembled WGS sequence"/>
</dbReference>
<evidence type="ECO:0000256" key="4">
    <source>
        <dbReference type="SAM" id="SignalP"/>
    </source>
</evidence>
<dbReference type="PIRSF" id="PIRSF031982">
    <property type="entry name" value="UCP031982_abhydr"/>
    <property type="match status" value="1"/>
</dbReference>
<dbReference type="InterPro" id="IPR029058">
    <property type="entry name" value="AB_hydrolase_fold"/>
</dbReference>
<dbReference type="InterPro" id="IPR016986">
    <property type="entry name" value="UCP031982_abhydr"/>
</dbReference>
<evidence type="ECO:0000256" key="3">
    <source>
        <dbReference type="ARBA" id="ARBA00023098"/>
    </source>
</evidence>
<name>A0ABY1NUE0_9HYPH</name>
<evidence type="ECO:0000313" key="7">
    <source>
        <dbReference type="Proteomes" id="UP001157914"/>
    </source>
</evidence>
<dbReference type="InterPro" id="IPR022742">
    <property type="entry name" value="Hydrolase_4"/>
</dbReference>
<dbReference type="SUPFAM" id="SSF53474">
    <property type="entry name" value="alpha/beta-Hydrolases"/>
    <property type="match status" value="1"/>
</dbReference>
<feature type="domain" description="Serine aminopeptidase S33" evidence="5">
    <location>
        <begin position="95"/>
        <end position="189"/>
    </location>
</feature>
<reference evidence="6 7" key="1">
    <citation type="submission" date="2017-05" db="EMBL/GenBank/DDBJ databases">
        <authorList>
            <person name="Varghese N."/>
            <person name="Submissions S."/>
        </authorList>
    </citation>
    <scope>NUCLEOTIDE SEQUENCE [LARGE SCALE GENOMIC DNA]</scope>
    <source>
        <strain evidence="6 7">DSM 15949</strain>
    </source>
</reference>
<keyword evidence="4" id="KW-0732">Signal</keyword>
<feature type="signal peptide" evidence="4">
    <location>
        <begin position="1"/>
        <end position="31"/>
    </location>
</feature>
<sequence length="358" mass="38202">MMTVSPSFQKLQRFCAMAALTACLAPSLVHGADHAGFAGYDRFDVKADHRSGLLAASVWYPAGTRTYVAPVGNGPVFQPTQALIGAGVRDGAYPLIVLSHGSGGNMDSLGWLSSELAKRGAMVVAVNHPGSTSGDSSPRRSARFAERVWDLSAAIDHVLNDPAYAAFIQENRIYTLGFSLGGITALQSVGLEFEARRLGDYCAENPSAPGCDFYGSGGVDFRKVDFNLTDGNFADPRVAGTISIDPGFPSAFTQSSMDQMKKPTLLINLGSQDTIWREVNVGENGAQLASRLPDADLVEISPATHFSFLGLCKPEGAKILREEHDDPVCDEPTGADRAEVHRRVIRAVSGFLDLSSPH</sequence>
<feature type="chain" id="PRO_5046642280" evidence="4">
    <location>
        <begin position="32"/>
        <end position="358"/>
    </location>
</feature>
<dbReference type="GO" id="GO:0016787">
    <property type="term" value="F:hydrolase activity"/>
    <property type="evidence" value="ECO:0007669"/>
    <property type="project" value="UniProtKB-KW"/>
</dbReference>
<organism evidence="6 7">
    <name type="scientific">Roseibium denhamense</name>
    <dbReference type="NCBI Taxonomy" id="76305"/>
    <lineage>
        <taxon>Bacteria</taxon>
        <taxon>Pseudomonadati</taxon>
        <taxon>Pseudomonadota</taxon>
        <taxon>Alphaproteobacteria</taxon>
        <taxon>Hyphomicrobiales</taxon>
        <taxon>Stappiaceae</taxon>
        <taxon>Roseibium</taxon>
    </lineage>
</organism>
<dbReference type="EMBL" id="FXTT01000002">
    <property type="protein sequence ID" value="SMP17231.1"/>
    <property type="molecule type" value="Genomic_DNA"/>
</dbReference>
<dbReference type="Pfam" id="PF12146">
    <property type="entry name" value="Hydrolase_4"/>
    <property type="match status" value="1"/>
</dbReference>
<proteinExistence type="predicted"/>
<keyword evidence="7" id="KW-1185">Reference proteome</keyword>
<evidence type="ECO:0000256" key="1">
    <source>
        <dbReference type="ARBA" id="ARBA00022801"/>
    </source>
</evidence>
<dbReference type="Gene3D" id="3.40.50.1820">
    <property type="entry name" value="alpha/beta hydrolase"/>
    <property type="match status" value="1"/>
</dbReference>
<evidence type="ECO:0000259" key="5">
    <source>
        <dbReference type="Pfam" id="PF12146"/>
    </source>
</evidence>
<gene>
    <name evidence="6" type="ORF">SAMN06265374_1794</name>
</gene>
<keyword evidence="3" id="KW-0443">Lipid metabolism</keyword>
<accession>A0ABY1NUE0</accession>
<keyword evidence="2" id="KW-0442">Lipid degradation</keyword>
<comment type="caution">
    <text evidence="6">The sequence shown here is derived from an EMBL/GenBank/DDBJ whole genome shotgun (WGS) entry which is preliminary data.</text>
</comment>
<protein>
    <submittedName>
        <fullName evidence="6">Predicted dienelactone hydrolase</fullName>
    </submittedName>
</protein>
<dbReference type="PANTHER" id="PTHR10272:SF0">
    <property type="entry name" value="PLATELET-ACTIVATING FACTOR ACETYLHYDROLASE"/>
    <property type="match status" value="1"/>
</dbReference>
<dbReference type="RefSeq" id="WP_208996994.1">
    <property type="nucleotide sequence ID" value="NZ_BAAAEA010000003.1"/>
</dbReference>
<evidence type="ECO:0000256" key="2">
    <source>
        <dbReference type="ARBA" id="ARBA00022963"/>
    </source>
</evidence>
<keyword evidence="1 6" id="KW-0378">Hydrolase</keyword>
<evidence type="ECO:0000313" key="6">
    <source>
        <dbReference type="EMBL" id="SMP17231.1"/>
    </source>
</evidence>